<feature type="region of interest" description="Disordered" evidence="5">
    <location>
        <begin position="426"/>
        <end position="473"/>
    </location>
</feature>
<dbReference type="Pfam" id="PF00782">
    <property type="entry name" value="DSPc"/>
    <property type="match status" value="1"/>
</dbReference>
<evidence type="ECO:0000256" key="5">
    <source>
        <dbReference type="SAM" id="MobiDB-lite"/>
    </source>
</evidence>
<dbReference type="GO" id="GO:0043409">
    <property type="term" value="P:negative regulation of MAPK cascade"/>
    <property type="evidence" value="ECO:0007669"/>
    <property type="project" value="TreeGrafter"/>
</dbReference>
<feature type="domain" description="Tyrosine-protein phosphatase" evidence="6">
    <location>
        <begin position="46"/>
        <end position="195"/>
    </location>
</feature>
<proteinExistence type="inferred from homology"/>
<accession>A0AAD9KXR8</accession>
<name>A0AAD9KXR8_RIDPI</name>
<dbReference type="PANTHER" id="PTHR10159">
    <property type="entry name" value="DUAL SPECIFICITY PROTEIN PHOSPHATASE"/>
    <property type="match status" value="1"/>
</dbReference>
<dbReference type="GO" id="GO:0004725">
    <property type="term" value="F:protein tyrosine phosphatase activity"/>
    <property type="evidence" value="ECO:0007669"/>
    <property type="project" value="UniProtKB-EC"/>
</dbReference>
<dbReference type="SMART" id="SM00195">
    <property type="entry name" value="DSPc"/>
    <property type="match status" value="1"/>
</dbReference>
<feature type="region of interest" description="Disordered" evidence="5">
    <location>
        <begin position="198"/>
        <end position="254"/>
    </location>
</feature>
<feature type="region of interest" description="Disordered" evidence="5">
    <location>
        <begin position="343"/>
        <end position="383"/>
    </location>
</feature>
<dbReference type="Gene3D" id="3.90.190.10">
    <property type="entry name" value="Protein tyrosine phosphatase superfamily"/>
    <property type="match status" value="1"/>
</dbReference>
<evidence type="ECO:0000256" key="1">
    <source>
        <dbReference type="ARBA" id="ARBA00008601"/>
    </source>
</evidence>
<organism evidence="8 9">
    <name type="scientific">Ridgeia piscesae</name>
    <name type="common">Tubeworm</name>
    <dbReference type="NCBI Taxonomy" id="27915"/>
    <lineage>
        <taxon>Eukaryota</taxon>
        <taxon>Metazoa</taxon>
        <taxon>Spiralia</taxon>
        <taxon>Lophotrochozoa</taxon>
        <taxon>Annelida</taxon>
        <taxon>Polychaeta</taxon>
        <taxon>Sedentaria</taxon>
        <taxon>Canalipalpata</taxon>
        <taxon>Sabellida</taxon>
        <taxon>Siboglinidae</taxon>
        <taxon>Ridgeia</taxon>
    </lineage>
</organism>
<dbReference type="Proteomes" id="UP001209878">
    <property type="component" value="Unassembled WGS sequence"/>
</dbReference>
<dbReference type="InterPro" id="IPR016130">
    <property type="entry name" value="Tyr_Pase_AS"/>
</dbReference>
<dbReference type="InterPro" id="IPR000387">
    <property type="entry name" value="Tyr_Pase_dom"/>
</dbReference>
<dbReference type="EMBL" id="JAODUO010000501">
    <property type="protein sequence ID" value="KAK2179267.1"/>
    <property type="molecule type" value="Genomic_DNA"/>
</dbReference>
<dbReference type="GO" id="GO:0005737">
    <property type="term" value="C:cytoplasm"/>
    <property type="evidence" value="ECO:0007669"/>
    <property type="project" value="TreeGrafter"/>
</dbReference>
<keyword evidence="4" id="KW-0904">Protein phosphatase</keyword>
<comment type="caution">
    <text evidence="8">The sequence shown here is derived from an EMBL/GenBank/DDBJ whole genome shotgun (WGS) entry which is preliminary data.</text>
</comment>
<dbReference type="PROSITE" id="PS00383">
    <property type="entry name" value="TYR_PHOSPHATASE_1"/>
    <property type="match status" value="1"/>
</dbReference>
<dbReference type="PROSITE" id="PS50054">
    <property type="entry name" value="TYR_PHOSPHATASE_DUAL"/>
    <property type="match status" value="1"/>
</dbReference>
<dbReference type="AlphaFoldDB" id="A0AAD9KXR8"/>
<keyword evidence="9" id="KW-1185">Reference proteome</keyword>
<dbReference type="PANTHER" id="PTHR10159:SF529">
    <property type="entry name" value="TYROSINE-PROTEIN PHOSPHATASE DOMAIN-CONTAINING PROTEIN"/>
    <property type="match status" value="1"/>
</dbReference>
<evidence type="ECO:0000259" key="7">
    <source>
        <dbReference type="PROSITE" id="PS50056"/>
    </source>
</evidence>
<evidence type="ECO:0000256" key="3">
    <source>
        <dbReference type="ARBA" id="ARBA00022801"/>
    </source>
</evidence>
<feature type="compositionally biased region" description="Polar residues" evidence="5">
    <location>
        <begin position="199"/>
        <end position="218"/>
    </location>
</feature>
<gene>
    <name evidence="8" type="ORF">NP493_500g00004</name>
</gene>
<reference evidence="8" key="1">
    <citation type="journal article" date="2023" name="Mol. Biol. Evol.">
        <title>Third-Generation Sequencing Reveals the Adaptive Role of the Epigenome in Three Deep-Sea Polychaetes.</title>
        <authorList>
            <person name="Perez M."/>
            <person name="Aroh O."/>
            <person name="Sun Y."/>
            <person name="Lan Y."/>
            <person name="Juniper S.K."/>
            <person name="Young C.R."/>
            <person name="Angers B."/>
            <person name="Qian P.Y."/>
        </authorList>
    </citation>
    <scope>NUCLEOTIDE SEQUENCE</scope>
    <source>
        <strain evidence="8">R07B-5</strain>
    </source>
</reference>
<feature type="compositionally biased region" description="Polar residues" evidence="5">
    <location>
        <begin position="349"/>
        <end position="360"/>
    </location>
</feature>
<dbReference type="EC" id="3.1.3.48" evidence="2"/>
<protein>
    <recommendedName>
        <fullName evidence="2">protein-tyrosine-phosphatase</fullName>
        <ecNumber evidence="2">3.1.3.48</ecNumber>
    </recommendedName>
</protein>
<comment type="similarity">
    <text evidence="1">Belongs to the protein-tyrosine phosphatase family. Non-receptor class dual specificity subfamily.</text>
</comment>
<evidence type="ECO:0000256" key="2">
    <source>
        <dbReference type="ARBA" id="ARBA00013064"/>
    </source>
</evidence>
<dbReference type="InterPro" id="IPR020422">
    <property type="entry name" value="TYR_PHOSPHATASE_DUAL_dom"/>
</dbReference>
<dbReference type="PROSITE" id="PS50056">
    <property type="entry name" value="TYR_PHOSPHATASE_2"/>
    <property type="match status" value="1"/>
</dbReference>
<evidence type="ECO:0000256" key="4">
    <source>
        <dbReference type="ARBA" id="ARBA00022912"/>
    </source>
</evidence>
<evidence type="ECO:0000313" key="8">
    <source>
        <dbReference type="EMBL" id="KAK2179267.1"/>
    </source>
</evidence>
<feature type="domain" description="Tyrosine specific protein phosphatases" evidence="7">
    <location>
        <begin position="116"/>
        <end position="173"/>
    </location>
</feature>
<sequence length="473" mass="53615">MRRRACSESKTGARGVTRECEAEDGEYLREMREILEAYPLMGPPEHAVRLAPHLYIGNQKNADDIAALKRLDITFVLNCAGSRRLDFKKPPYPRCARIEAYLAIPAEDRIEYDIMQHFVEAFAFIDKAKRRGTNVLVHCNLGINRSGAVCAAYLMANQHMYLLEVIKLLKARRSVVLWNKGFRLQLIKFARNRGYLDPRQQSVPDSGMFTKNASSPVLNSLDRRHYGGKTPPCERAKRAAERKDAKEEKQSNGSLLAASLRRSFKSRLATSILAKHSSFPSFGSDRGNSEPETSRFSMAYLTVPRHSRSPKEGKGSTLKRPVLSSHYESDYFADSMYGSHGRGAPAFRQTRSSNDNFEVSSTRHEMSSTRHSRANGDDSSTLSTTRPLRVYRKAATDTQIYVKPTTNYHYRRSETVATDMTHEFSRMQLGEGRRDQPRKDHSYAVDMAPKDGRLESPNVLSSRHRFDMTSATN</sequence>
<evidence type="ECO:0000313" key="9">
    <source>
        <dbReference type="Proteomes" id="UP001209878"/>
    </source>
</evidence>
<keyword evidence="3" id="KW-0378">Hydrolase</keyword>
<dbReference type="SUPFAM" id="SSF52799">
    <property type="entry name" value="(Phosphotyrosine protein) phosphatases II"/>
    <property type="match status" value="1"/>
</dbReference>
<dbReference type="InterPro" id="IPR000340">
    <property type="entry name" value="Dual-sp_phosphatase_cat-dom"/>
</dbReference>
<feature type="compositionally biased region" description="Basic and acidic residues" evidence="5">
    <location>
        <begin position="426"/>
        <end position="454"/>
    </location>
</feature>
<dbReference type="InterPro" id="IPR029021">
    <property type="entry name" value="Prot-tyrosine_phosphatase-like"/>
</dbReference>
<evidence type="ECO:0000259" key="6">
    <source>
        <dbReference type="PROSITE" id="PS50054"/>
    </source>
</evidence>
<feature type="compositionally biased region" description="Basic and acidic residues" evidence="5">
    <location>
        <begin position="232"/>
        <end position="250"/>
    </location>
</feature>
<dbReference type="CDD" id="cd14498">
    <property type="entry name" value="DSP"/>
    <property type="match status" value="1"/>
</dbReference>